<reference evidence="1" key="1">
    <citation type="submission" date="2021-11" db="EMBL/GenBank/DDBJ databases">
        <authorList>
            <consortium name="Genoscope - CEA"/>
            <person name="William W."/>
        </authorList>
    </citation>
    <scope>NUCLEOTIDE SEQUENCE</scope>
</reference>
<dbReference type="AlphaFoldDB" id="A0A8J2SJF9"/>
<keyword evidence="2" id="KW-1185">Reference proteome</keyword>
<sequence length="137" mass="15653">MGRSKQSGMSRQLDYRRMAQSEKQRQAAINTPTWLKVVAHCVLTPRLESHKTTPSTLKHAQARFSLVVLTFMWLAIGSKEIPNIATNWFVCAVVLGLTQYPVMRAHWKESYARVYDMMGIDPDTGETVSEKKAKKKR</sequence>
<organism evidence="1 2">
    <name type="scientific">Pelagomonas calceolata</name>
    <dbReference type="NCBI Taxonomy" id="35677"/>
    <lineage>
        <taxon>Eukaryota</taxon>
        <taxon>Sar</taxon>
        <taxon>Stramenopiles</taxon>
        <taxon>Ochrophyta</taxon>
        <taxon>Pelagophyceae</taxon>
        <taxon>Pelagomonadales</taxon>
        <taxon>Pelagomonadaceae</taxon>
        <taxon>Pelagomonas</taxon>
    </lineage>
</organism>
<gene>
    <name evidence="1" type="ORF">PECAL_4P05790</name>
</gene>
<accession>A0A8J2SJF9</accession>
<evidence type="ECO:0000313" key="2">
    <source>
        <dbReference type="Proteomes" id="UP000789595"/>
    </source>
</evidence>
<name>A0A8J2SJF9_9STRA</name>
<dbReference type="Proteomes" id="UP000789595">
    <property type="component" value="Unassembled WGS sequence"/>
</dbReference>
<dbReference type="EMBL" id="CAKKNE010000004">
    <property type="protein sequence ID" value="CAH0373388.1"/>
    <property type="molecule type" value="Genomic_DNA"/>
</dbReference>
<proteinExistence type="predicted"/>
<protein>
    <submittedName>
        <fullName evidence="1">Uncharacterized protein</fullName>
    </submittedName>
</protein>
<evidence type="ECO:0000313" key="1">
    <source>
        <dbReference type="EMBL" id="CAH0373388.1"/>
    </source>
</evidence>
<comment type="caution">
    <text evidence="1">The sequence shown here is derived from an EMBL/GenBank/DDBJ whole genome shotgun (WGS) entry which is preliminary data.</text>
</comment>